<evidence type="ECO:0000313" key="2">
    <source>
        <dbReference type="EMBL" id="KAI1615803.1"/>
    </source>
</evidence>
<name>A0AAN6IFN0_9EURO</name>
<dbReference type="Proteomes" id="UP001203852">
    <property type="component" value="Unassembled WGS sequence"/>
</dbReference>
<reference evidence="2" key="1">
    <citation type="journal article" date="2022" name="bioRxiv">
        <title>Deciphering the potential niche of two novel black yeast fungi from a biological soil crust based on their genomes, phenotypes, and melanin regulation.</title>
        <authorList>
            <consortium name="DOE Joint Genome Institute"/>
            <person name="Carr E.C."/>
            <person name="Barton Q."/>
            <person name="Grambo S."/>
            <person name="Sullivan M."/>
            <person name="Renfro C.M."/>
            <person name="Kuo A."/>
            <person name="Pangilinan J."/>
            <person name="Lipzen A."/>
            <person name="Keymanesh K."/>
            <person name="Savage E."/>
            <person name="Barry K."/>
            <person name="Grigoriev I.V."/>
            <person name="Riekhof W.R."/>
            <person name="Harris S.S."/>
        </authorList>
    </citation>
    <scope>NUCLEOTIDE SEQUENCE</scope>
    <source>
        <strain evidence="2">JF 03-4F</strain>
    </source>
</reference>
<evidence type="ECO:0008006" key="4">
    <source>
        <dbReference type="Google" id="ProtNLM"/>
    </source>
</evidence>
<dbReference type="AlphaFoldDB" id="A0AAN6IFN0"/>
<gene>
    <name evidence="2" type="ORF">EDD36DRAFT_463301</name>
</gene>
<accession>A0AAN6IFN0</accession>
<feature type="signal peptide" evidence="1">
    <location>
        <begin position="1"/>
        <end position="20"/>
    </location>
</feature>
<protein>
    <recommendedName>
        <fullName evidence="4">Extracellular membrane protein CFEM domain-containing protein</fullName>
    </recommendedName>
</protein>
<sequence>MLLNNILLGSFALLIPSTLATPVPTESCSGPIRDDKLVKRVLVGICQDSTCVVNQETGQICPDSFCSVSDKEGAGCRCVPIVD</sequence>
<organism evidence="2 3">
    <name type="scientific">Exophiala viscosa</name>
    <dbReference type="NCBI Taxonomy" id="2486360"/>
    <lineage>
        <taxon>Eukaryota</taxon>
        <taxon>Fungi</taxon>
        <taxon>Dikarya</taxon>
        <taxon>Ascomycota</taxon>
        <taxon>Pezizomycotina</taxon>
        <taxon>Eurotiomycetes</taxon>
        <taxon>Chaetothyriomycetidae</taxon>
        <taxon>Chaetothyriales</taxon>
        <taxon>Herpotrichiellaceae</taxon>
        <taxon>Exophiala</taxon>
    </lineage>
</organism>
<evidence type="ECO:0000256" key="1">
    <source>
        <dbReference type="SAM" id="SignalP"/>
    </source>
</evidence>
<feature type="chain" id="PRO_5042880481" description="Extracellular membrane protein CFEM domain-containing protein" evidence="1">
    <location>
        <begin position="21"/>
        <end position="83"/>
    </location>
</feature>
<dbReference type="EMBL" id="MU404352">
    <property type="protein sequence ID" value="KAI1615803.1"/>
    <property type="molecule type" value="Genomic_DNA"/>
</dbReference>
<comment type="caution">
    <text evidence="2">The sequence shown here is derived from an EMBL/GenBank/DDBJ whole genome shotgun (WGS) entry which is preliminary data.</text>
</comment>
<keyword evidence="1" id="KW-0732">Signal</keyword>
<proteinExistence type="predicted"/>
<evidence type="ECO:0000313" key="3">
    <source>
        <dbReference type="Proteomes" id="UP001203852"/>
    </source>
</evidence>
<keyword evidence="3" id="KW-1185">Reference proteome</keyword>